<dbReference type="InterPro" id="IPR007244">
    <property type="entry name" value="Naa35_N"/>
</dbReference>
<comment type="similarity">
    <text evidence="2">Belongs to the MAK10 family.</text>
</comment>
<dbReference type="InterPro" id="IPR057982">
    <property type="entry name" value="TPR_NAA35"/>
</dbReference>
<evidence type="ECO:0000259" key="5">
    <source>
        <dbReference type="Pfam" id="PF04112"/>
    </source>
</evidence>
<proteinExistence type="inferred from homology"/>
<reference evidence="7" key="1">
    <citation type="submission" date="2022-06" db="EMBL/GenBank/DDBJ databases">
        <title>Complete genome sequences of two strains of the flax pathogen Septoria linicola.</title>
        <authorList>
            <person name="Lapalu N."/>
            <person name="Simon A."/>
            <person name="Demenou B."/>
            <person name="Paumier D."/>
            <person name="Guillot M.-P."/>
            <person name="Gout L."/>
            <person name="Valade R."/>
        </authorList>
    </citation>
    <scope>NUCLEOTIDE SEQUENCE</scope>
    <source>
        <strain evidence="7">SE15195</strain>
    </source>
</reference>
<evidence type="ECO:0000313" key="7">
    <source>
        <dbReference type="EMBL" id="USW53013.1"/>
    </source>
</evidence>
<evidence type="ECO:0000256" key="3">
    <source>
        <dbReference type="ARBA" id="ARBA00022490"/>
    </source>
</evidence>
<keyword evidence="8" id="KW-1185">Reference proteome</keyword>
<gene>
    <name evidence="7" type="ORF">Slin15195_G063320</name>
</gene>
<dbReference type="Pfam" id="PF04112">
    <property type="entry name" value="Mak10"/>
    <property type="match status" value="1"/>
</dbReference>
<dbReference type="PANTHER" id="PTHR21373">
    <property type="entry name" value="GLUCOSE REPRESSIBLE PROTEIN MAK10"/>
    <property type="match status" value="1"/>
</dbReference>
<dbReference type="OrthoDB" id="269405at2759"/>
<evidence type="ECO:0000313" key="8">
    <source>
        <dbReference type="Proteomes" id="UP001056384"/>
    </source>
</evidence>
<keyword evidence="3" id="KW-0963">Cytoplasm</keyword>
<dbReference type="AlphaFoldDB" id="A0A9Q9EL34"/>
<evidence type="ECO:0000256" key="2">
    <source>
        <dbReference type="ARBA" id="ARBA00006289"/>
    </source>
</evidence>
<dbReference type="InterPro" id="IPR057983">
    <property type="entry name" value="NAA35-like_N"/>
</dbReference>
<dbReference type="PANTHER" id="PTHR21373:SF0">
    <property type="entry name" value="N-ALPHA-ACETYLTRANSFERASE 35, NATC AUXILIARY SUBUNIT"/>
    <property type="match status" value="1"/>
</dbReference>
<feature type="region of interest" description="Disordered" evidence="4">
    <location>
        <begin position="1"/>
        <end position="26"/>
    </location>
</feature>
<dbReference type="EMBL" id="CP099422">
    <property type="protein sequence ID" value="USW53013.1"/>
    <property type="molecule type" value="Genomic_DNA"/>
</dbReference>
<evidence type="ECO:0000259" key="6">
    <source>
        <dbReference type="Pfam" id="PF25789"/>
    </source>
</evidence>
<dbReference type="Proteomes" id="UP001056384">
    <property type="component" value="Chromosome 5"/>
</dbReference>
<protein>
    <submittedName>
        <fullName evidence="7">Alpha-acetyltransferase 35, NatC auxiliary subunit</fullName>
    </submittedName>
</protein>
<feature type="domain" description="NAA35-like TPR repeats" evidence="6">
    <location>
        <begin position="358"/>
        <end position="738"/>
    </location>
</feature>
<organism evidence="7 8">
    <name type="scientific">Septoria linicola</name>
    <dbReference type="NCBI Taxonomy" id="215465"/>
    <lineage>
        <taxon>Eukaryota</taxon>
        <taxon>Fungi</taxon>
        <taxon>Dikarya</taxon>
        <taxon>Ascomycota</taxon>
        <taxon>Pezizomycotina</taxon>
        <taxon>Dothideomycetes</taxon>
        <taxon>Dothideomycetidae</taxon>
        <taxon>Mycosphaerellales</taxon>
        <taxon>Mycosphaerellaceae</taxon>
        <taxon>Septoria</taxon>
    </lineage>
</organism>
<feature type="domain" description="NAA35-like N-terminal" evidence="5">
    <location>
        <begin position="71"/>
        <end position="228"/>
    </location>
</feature>
<name>A0A9Q9EL34_9PEZI</name>
<evidence type="ECO:0000256" key="4">
    <source>
        <dbReference type="SAM" id="MobiDB-lite"/>
    </source>
</evidence>
<dbReference type="Pfam" id="PF25789">
    <property type="entry name" value="TPR_NAA35"/>
    <property type="match status" value="1"/>
</dbReference>
<accession>A0A9Q9EL34</accession>
<comment type="subcellular location">
    <subcellularLocation>
        <location evidence="1">Cytoplasm</location>
    </subcellularLocation>
</comment>
<evidence type="ECO:0000256" key="1">
    <source>
        <dbReference type="ARBA" id="ARBA00004496"/>
    </source>
</evidence>
<sequence length="781" mass="89696">MTSEPGISDSDFSHQQTNDEDKLSFTSLDTATARITAEAQSMMQRRAPTFASRGTQDVTANFVAASKQLKPGELVKDEYFTLFEAVGALEIMDPKMDSGYVEPDDSFEPEYQVDVEEPSPAETLWIMDEIMRLEVLFHEGYPLSQNVFTSLHIFKLIDPNNVYPYPMASSMRRLSLTQQILRVYCLAVIKSCQLLLECIQSQTFYEEEDFVTYLFGRELCPKMDEQEVVGMLSDMVSRLLRFDDGDKAVFGQDFADALSQRLEIRENFLRGLGQSPDLEQAGLLWHQLRGRIETLTESRSLARSLPAAFSFKVQRQLASSTPPRPMPEISWEEAQHKWIHLCDDVLAAYDLTAAEKVRSPHLLISGVWSFSYRTPAPATYARAKLQELLTSDDKVGSEVSHFDLMLEDIRELVLPQDPLAQQESFLIEAPHNVRHRTSRIMEEFMTKAFGEYLNIYRMLCQNRDRMRRLITQAIPIFDELEVLALEYDDHIMKTDSPRFTTAAKSEVYYPLWMWTRIHKLRLVQWAIQLGFETDLYQDVGVQQMYDVLASIFAQEDRSMRTVISSAMHQAKASTRRRQPANGDLDDSVIWLYSLQQEYHVHQSLALVLTTLWEFLDELGLLASAKDRPYYDEQRQYEARMKPLLKMQHQVATTMEDLRAVKSSRATGLCSAVQLQEQLELVMGFAKGASQEETVLARIKQLKAASSQDDLLRQQELKRLEATCWTIKIVLGQLASICKKHGKEQEACGKYTLRGVVRAEVPEVKDRKHPWWVVPKIVEIAR</sequence>
<dbReference type="GO" id="GO:0031417">
    <property type="term" value="C:NatC complex"/>
    <property type="evidence" value="ECO:0007669"/>
    <property type="project" value="InterPro"/>
</dbReference>